<evidence type="ECO:0000313" key="4">
    <source>
        <dbReference type="Proteomes" id="UP001138661"/>
    </source>
</evidence>
<sequence>MRVLRTLNRRQFGVVFSAKLLAVAAAPAAGSVGTPARHRVTITSFQFEPQYLEINVGDTIEWTNQDLAPHTATGTDLDWDTGTLARGMSGSVTPATEGVHDYFCKFHPHMTGQIKVTAGG</sequence>
<dbReference type="EMBL" id="JAHXDN010000002">
    <property type="protein sequence ID" value="MBW4707438.1"/>
    <property type="molecule type" value="Genomic_DNA"/>
</dbReference>
<proteinExistence type="predicted"/>
<protein>
    <submittedName>
        <fullName evidence="3">Cupredoxin domain-containing protein</fullName>
    </submittedName>
</protein>
<comment type="caution">
    <text evidence="3">The sequence shown here is derived from an EMBL/GenBank/DDBJ whole genome shotgun (WGS) entry which is preliminary data.</text>
</comment>
<feature type="domain" description="EfeO-type cupredoxin-like" evidence="2">
    <location>
        <begin position="20"/>
        <end position="114"/>
    </location>
</feature>
<dbReference type="AlphaFoldDB" id="A0A9X1FV48"/>
<evidence type="ECO:0000313" key="3">
    <source>
        <dbReference type="EMBL" id="MBW4707438.1"/>
    </source>
</evidence>
<reference evidence="3" key="1">
    <citation type="submission" date="2021-07" db="EMBL/GenBank/DDBJ databases">
        <title>Roseobacter insulae sp. nov., isolated from a tidal flat.</title>
        <authorList>
            <person name="Park S."/>
            <person name="Yoon J.-H."/>
        </authorList>
    </citation>
    <scope>NUCLEOTIDE SEQUENCE</scope>
    <source>
        <strain evidence="3">YSTF-M11</strain>
    </source>
</reference>
<dbReference type="PANTHER" id="PTHR36507">
    <property type="entry name" value="BLL1555 PROTEIN"/>
    <property type="match status" value="1"/>
</dbReference>
<dbReference type="InterPro" id="IPR052721">
    <property type="entry name" value="ET_Amicyanin"/>
</dbReference>
<dbReference type="InterPro" id="IPR028096">
    <property type="entry name" value="EfeO_Cupredoxin"/>
</dbReference>
<gene>
    <name evidence="3" type="ORF">KX928_06530</name>
</gene>
<keyword evidence="4" id="KW-1185">Reference proteome</keyword>
<dbReference type="PANTHER" id="PTHR36507:SF1">
    <property type="entry name" value="BLL1555 PROTEIN"/>
    <property type="match status" value="1"/>
</dbReference>
<keyword evidence="1" id="KW-0732">Signal</keyword>
<organism evidence="3 4">
    <name type="scientific">Roseobacter insulae</name>
    <dbReference type="NCBI Taxonomy" id="2859783"/>
    <lineage>
        <taxon>Bacteria</taxon>
        <taxon>Pseudomonadati</taxon>
        <taxon>Pseudomonadota</taxon>
        <taxon>Alphaproteobacteria</taxon>
        <taxon>Rhodobacterales</taxon>
        <taxon>Roseobacteraceae</taxon>
        <taxon>Roseobacter</taxon>
    </lineage>
</organism>
<accession>A0A9X1FV48</accession>
<dbReference type="RefSeq" id="WP_219500310.1">
    <property type="nucleotide sequence ID" value="NZ_JAHXDN010000002.1"/>
</dbReference>
<dbReference type="Proteomes" id="UP001138661">
    <property type="component" value="Unassembled WGS sequence"/>
</dbReference>
<dbReference type="Pfam" id="PF13473">
    <property type="entry name" value="Cupredoxin_1"/>
    <property type="match status" value="1"/>
</dbReference>
<evidence type="ECO:0000259" key="2">
    <source>
        <dbReference type="Pfam" id="PF13473"/>
    </source>
</evidence>
<name>A0A9X1FV48_9RHOB</name>
<evidence type="ECO:0000256" key="1">
    <source>
        <dbReference type="SAM" id="SignalP"/>
    </source>
</evidence>
<feature type="chain" id="PRO_5040922025" evidence="1">
    <location>
        <begin position="29"/>
        <end position="120"/>
    </location>
</feature>
<feature type="signal peptide" evidence="1">
    <location>
        <begin position="1"/>
        <end position="28"/>
    </location>
</feature>